<reference evidence="3" key="1">
    <citation type="submission" date="2023-05" db="EMBL/GenBank/DDBJ databases">
        <title>Genome and transcriptome analyses reveal genes involved in the formation of fine ridges on petal epidermal cells in Hibiscus trionum.</title>
        <authorList>
            <person name="Koshimizu S."/>
            <person name="Masuda S."/>
            <person name="Ishii T."/>
            <person name="Shirasu K."/>
            <person name="Hoshino A."/>
            <person name="Arita M."/>
        </authorList>
    </citation>
    <scope>NUCLEOTIDE SEQUENCE</scope>
    <source>
        <strain evidence="3">Hamamatsu line</strain>
    </source>
</reference>
<dbReference type="EMBL" id="BSYR01000020">
    <property type="protein sequence ID" value="GMI84865.1"/>
    <property type="molecule type" value="Genomic_DNA"/>
</dbReference>
<feature type="domain" description="Retrotransposon gag" evidence="2">
    <location>
        <begin position="15"/>
        <end position="108"/>
    </location>
</feature>
<dbReference type="AlphaFoldDB" id="A0A9W7HZM9"/>
<feature type="compositionally biased region" description="Basic and acidic residues" evidence="1">
    <location>
        <begin position="146"/>
        <end position="159"/>
    </location>
</feature>
<dbReference type="Proteomes" id="UP001165190">
    <property type="component" value="Unassembled WGS sequence"/>
</dbReference>
<name>A0A9W7HZM9_HIBTR</name>
<dbReference type="OrthoDB" id="1936908at2759"/>
<protein>
    <recommendedName>
        <fullName evidence="2">Retrotransposon gag domain-containing protein</fullName>
    </recommendedName>
</protein>
<dbReference type="PANTHER" id="PTHR34482">
    <property type="entry name" value="DNA DAMAGE-INDUCIBLE PROTEIN 1-LIKE"/>
    <property type="match status" value="1"/>
</dbReference>
<proteinExistence type="predicted"/>
<organism evidence="3 4">
    <name type="scientific">Hibiscus trionum</name>
    <name type="common">Flower of an hour</name>
    <dbReference type="NCBI Taxonomy" id="183268"/>
    <lineage>
        <taxon>Eukaryota</taxon>
        <taxon>Viridiplantae</taxon>
        <taxon>Streptophyta</taxon>
        <taxon>Embryophyta</taxon>
        <taxon>Tracheophyta</taxon>
        <taxon>Spermatophyta</taxon>
        <taxon>Magnoliopsida</taxon>
        <taxon>eudicotyledons</taxon>
        <taxon>Gunneridae</taxon>
        <taxon>Pentapetalae</taxon>
        <taxon>rosids</taxon>
        <taxon>malvids</taxon>
        <taxon>Malvales</taxon>
        <taxon>Malvaceae</taxon>
        <taxon>Malvoideae</taxon>
        <taxon>Hibiscus</taxon>
    </lineage>
</organism>
<dbReference type="Pfam" id="PF03732">
    <property type="entry name" value="Retrotrans_gag"/>
    <property type="match status" value="1"/>
</dbReference>
<sequence>MGELGFEPSRKYLGVVSMLNGNARTWWESIMSNVPSYQLTWDFFKERFKNRFLGERFLRERCQAFKDLVQDTMTVAEYEIQFLELLKYGIGLVSTEKDKYDKFLEGLRIGIRDRVATHHDQVFKDLVDRAKTAEHMEILTASQSSRDGDRDRDKDRWRD</sequence>
<accession>A0A9W7HZM9</accession>
<evidence type="ECO:0000259" key="2">
    <source>
        <dbReference type="Pfam" id="PF03732"/>
    </source>
</evidence>
<gene>
    <name evidence="3" type="ORF">HRI_002155800</name>
</gene>
<evidence type="ECO:0000256" key="1">
    <source>
        <dbReference type="SAM" id="MobiDB-lite"/>
    </source>
</evidence>
<keyword evidence="4" id="KW-1185">Reference proteome</keyword>
<dbReference type="PANTHER" id="PTHR34482:SF36">
    <property type="entry name" value="RETROTRANSPOSON GAG DOMAIN-CONTAINING PROTEIN"/>
    <property type="match status" value="1"/>
</dbReference>
<evidence type="ECO:0000313" key="3">
    <source>
        <dbReference type="EMBL" id="GMI84865.1"/>
    </source>
</evidence>
<evidence type="ECO:0000313" key="4">
    <source>
        <dbReference type="Proteomes" id="UP001165190"/>
    </source>
</evidence>
<dbReference type="InterPro" id="IPR005162">
    <property type="entry name" value="Retrotrans_gag_dom"/>
</dbReference>
<feature type="region of interest" description="Disordered" evidence="1">
    <location>
        <begin position="138"/>
        <end position="159"/>
    </location>
</feature>
<comment type="caution">
    <text evidence="3">The sequence shown here is derived from an EMBL/GenBank/DDBJ whole genome shotgun (WGS) entry which is preliminary data.</text>
</comment>